<dbReference type="InterPro" id="IPR003673">
    <property type="entry name" value="CoA-Trfase_fam_III"/>
</dbReference>
<organism evidence="2 3">
    <name type="scientific">Leifsonia tongyongensis</name>
    <dbReference type="NCBI Taxonomy" id="1268043"/>
    <lineage>
        <taxon>Bacteria</taxon>
        <taxon>Bacillati</taxon>
        <taxon>Actinomycetota</taxon>
        <taxon>Actinomycetes</taxon>
        <taxon>Micrococcales</taxon>
        <taxon>Microbacteriaceae</taxon>
        <taxon>Leifsonia</taxon>
    </lineage>
</organism>
<proteinExistence type="predicted"/>
<dbReference type="InterPro" id="IPR050483">
    <property type="entry name" value="CoA-transferase_III_domain"/>
</dbReference>
<dbReference type="RefSeq" id="WP_163291168.1">
    <property type="nucleotide sequence ID" value="NZ_JAAGWY010000005.1"/>
</dbReference>
<keyword evidence="1 2" id="KW-0808">Transferase</keyword>
<comment type="caution">
    <text evidence="2">The sequence shown here is derived from an EMBL/GenBank/DDBJ whole genome shotgun (WGS) entry which is preliminary data.</text>
</comment>
<dbReference type="SUPFAM" id="SSF89796">
    <property type="entry name" value="CoA-transferase family III (CaiB/BaiF)"/>
    <property type="match status" value="1"/>
</dbReference>
<dbReference type="Pfam" id="PF02515">
    <property type="entry name" value="CoA_transf_3"/>
    <property type="match status" value="1"/>
</dbReference>
<dbReference type="Gene3D" id="3.30.1540.10">
    <property type="entry name" value="formyl-coa transferase, domain 3"/>
    <property type="match status" value="1"/>
</dbReference>
<dbReference type="PANTHER" id="PTHR48207:SF4">
    <property type="entry name" value="BLL6097 PROTEIN"/>
    <property type="match status" value="1"/>
</dbReference>
<sequence length="393" mass="42176">MEQEGGAGPGSNGPLEGLRVLDLTSTMSGPFCTLLLAQLGALVDKIEPPVGDVLRRVPGGKSATMSPIFLAFNAGKRSISLNLGVESNRELLRRSFRSYDVIVHNMRPSAAGRIGLTQTALSEAGSDAVLCEIVGYGPGPFQDQPAYDDTIQAASGMAWVQGNGATPEYVRTAIADKTAGIYAALAVCAELSGRARGRAARAVKIPMLETLAAFTTIEQLGGLTFDPPTGPALYARTASPERRPYATADGYISVMIYTDRHWRAFLAEIGRMDLIIDPRFATLAGRTSNIDEVYEFVAEQVAERTTDEWVQTLRRIDVPHARVNSLGDLFEDLQLASVKMFAPRSHPTEGTLRTARPPFLFDDEPLADPGFAEQLGASTAAFIAEHCTVAAES</sequence>
<dbReference type="InterPro" id="IPR044855">
    <property type="entry name" value="CoA-Trfase_III_dom3_sf"/>
</dbReference>
<protein>
    <submittedName>
        <fullName evidence="2">CoA transferase</fullName>
    </submittedName>
</protein>
<evidence type="ECO:0000256" key="1">
    <source>
        <dbReference type="ARBA" id="ARBA00022679"/>
    </source>
</evidence>
<gene>
    <name evidence="2" type="ORF">G3T36_17565</name>
</gene>
<name>A0A6L9Y2M8_9MICO</name>
<evidence type="ECO:0000313" key="3">
    <source>
        <dbReference type="Proteomes" id="UP000474967"/>
    </source>
</evidence>
<dbReference type="InterPro" id="IPR023606">
    <property type="entry name" value="CoA-Trfase_III_dom_1_sf"/>
</dbReference>
<dbReference type="Gene3D" id="3.40.50.10540">
    <property type="entry name" value="Crotonobetainyl-coa:carnitine coa-transferase, domain 1"/>
    <property type="match status" value="1"/>
</dbReference>
<dbReference type="Proteomes" id="UP000474967">
    <property type="component" value="Unassembled WGS sequence"/>
</dbReference>
<dbReference type="AlphaFoldDB" id="A0A6L9Y2M8"/>
<dbReference type="EMBL" id="JAAGWY010000005">
    <property type="protein sequence ID" value="NEN07667.1"/>
    <property type="molecule type" value="Genomic_DNA"/>
</dbReference>
<accession>A0A6L9Y2M8</accession>
<keyword evidence="3" id="KW-1185">Reference proteome</keyword>
<reference evidence="2 3" key="1">
    <citation type="journal article" date="2014" name="J. Microbiol.">
        <title>Diaminobutyricibacter tongyongensis gen. nov., sp. nov. and Homoserinibacter gongjuensis gen. nov., sp. nov. belong to the family Microbacteriaceae.</title>
        <authorList>
            <person name="Kim S.J."/>
            <person name="Ahn J.H."/>
            <person name="Weon H.Y."/>
            <person name="Hamada M."/>
            <person name="Suzuki K."/>
            <person name="Kwon S.W."/>
        </authorList>
    </citation>
    <scope>NUCLEOTIDE SEQUENCE [LARGE SCALE GENOMIC DNA]</scope>
    <source>
        <strain evidence="2 3">NBRC 108724</strain>
    </source>
</reference>
<dbReference type="GO" id="GO:0008410">
    <property type="term" value="F:CoA-transferase activity"/>
    <property type="evidence" value="ECO:0007669"/>
    <property type="project" value="TreeGrafter"/>
</dbReference>
<dbReference type="PANTHER" id="PTHR48207">
    <property type="entry name" value="SUCCINATE--HYDROXYMETHYLGLUTARATE COA-TRANSFERASE"/>
    <property type="match status" value="1"/>
</dbReference>
<evidence type="ECO:0000313" key="2">
    <source>
        <dbReference type="EMBL" id="NEN07667.1"/>
    </source>
</evidence>